<dbReference type="GO" id="GO:0015074">
    <property type="term" value="P:DNA integration"/>
    <property type="evidence" value="ECO:0007669"/>
    <property type="project" value="InterPro"/>
</dbReference>
<dbReference type="SUPFAM" id="SSF56349">
    <property type="entry name" value="DNA breaking-rejoining enzymes"/>
    <property type="match status" value="2"/>
</dbReference>
<dbReference type="Pfam" id="PF00589">
    <property type="entry name" value="Phage_integrase"/>
    <property type="match status" value="1"/>
</dbReference>
<protein>
    <submittedName>
        <fullName evidence="5">Integrase</fullName>
    </submittedName>
</protein>
<dbReference type="InterPro" id="IPR013762">
    <property type="entry name" value="Integrase-like_cat_sf"/>
</dbReference>
<feature type="domain" description="Tyr recombinase" evidence="4">
    <location>
        <begin position="218"/>
        <end position="398"/>
    </location>
</feature>
<dbReference type="PANTHER" id="PTHR30349">
    <property type="entry name" value="PHAGE INTEGRASE-RELATED"/>
    <property type="match status" value="1"/>
</dbReference>
<evidence type="ECO:0000313" key="5">
    <source>
        <dbReference type="EMBL" id="BBM87046.1"/>
    </source>
</evidence>
<dbReference type="KEGG" id="uam:UABAM_05449"/>
<evidence type="ECO:0000256" key="3">
    <source>
        <dbReference type="ARBA" id="ARBA00023172"/>
    </source>
</evidence>
<dbReference type="Gene3D" id="1.10.150.130">
    <property type="match status" value="1"/>
</dbReference>
<evidence type="ECO:0000259" key="4">
    <source>
        <dbReference type="PROSITE" id="PS51898"/>
    </source>
</evidence>
<dbReference type="InterPro" id="IPR010998">
    <property type="entry name" value="Integrase_recombinase_N"/>
</dbReference>
<dbReference type="Proteomes" id="UP000326354">
    <property type="component" value="Chromosome"/>
</dbReference>
<dbReference type="Gene3D" id="1.10.443.10">
    <property type="entry name" value="Intergrase catalytic core"/>
    <property type="match status" value="1"/>
</dbReference>
<dbReference type="InterPro" id="IPR002104">
    <property type="entry name" value="Integrase_catalytic"/>
</dbReference>
<dbReference type="PROSITE" id="PS51898">
    <property type="entry name" value="TYR_RECOMBINASE"/>
    <property type="match status" value="1"/>
</dbReference>
<dbReference type="CDD" id="cd00796">
    <property type="entry name" value="INT_Rci_Hp1_C"/>
    <property type="match status" value="1"/>
</dbReference>
<keyword evidence="6" id="KW-1185">Reference proteome</keyword>
<dbReference type="EMBL" id="AP019860">
    <property type="protein sequence ID" value="BBM87046.1"/>
    <property type="molecule type" value="Genomic_DNA"/>
</dbReference>
<keyword evidence="3" id="KW-0233">DNA recombination</keyword>
<dbReference type="AlphaFoldDB" id="A0A5S9ISX9"/>
<gene>
    <name evidence="5" type="ORF">UABAM_05449</name>
</gene>
<keyword evidence="2" id="KW-0238">DNA-binding</keyword>
<proteinExistence type="inferred from homology"/>
<evidence type="ECO:0000256" key="1">
    <source>
        <dbReference type="ARBA" id="ARBA00008857"/>
    </source>
</evidence>
<evidence type="ECO:0000313" key="6">
    <source>
        <dbReference type="Proteomes" id="UP000326354"/>
    </source>
</evidence>
<comment type="similarity">
    <text evidence="1">Belongs to the 'phage' integrase family.</text>
</comment>
<accession>A0A5S9ISX9</accession>
<organism evidence="5 6">
    <name type="scientific">Uabimicrobium amorphum</name>
    <dbReference type="NCBI Taxonomy" id="2596890"/>
    <lineage>
        <taxon>Bacteria</taxon>
        <taxon>Pseudomonadati</taxon>
        <taxon>Planctomycetota</taxon>
        <taxon>Candidatus Uabimicrobiia</taxon>
        <taxon>Candidatus Uabimicrobiales</taxon>
        <taxon>Candidatus Uabimicrobiaceae</taxon>
        <taxon>Candidatus Uabimicrobium</taxon>
    </lineage>
</organism>
<dbReference type="InterPro" id="IPR050090">
    <property type="entry name" value="Tyrosine_recombinase_XerCD"/>
</dbReference>
<name>A0A5S9ISX9_UABAM</name>
<evidence type="ECO:0000256" key="2">
    <source>
        <dbReference type="ARBA" id="ARBA00023125"/>
    </source>
</evidence>
<dbReference type="GO" id="GO:0006310">
    <property type="term" value="P:DNA recombination"/>
    <property type="evidence" value="ECO:0007669"/>
    <property type="project" value="UniProtKB-KW"/>
</dbReference>
<dbReference type="InterPro" id="IPR025269">
    <property type="entry name" value="SAM-like_dom"/>
</dbReference>
<dbReference type="Pfam" id="PF13102">
    <property type="entry name" value="Phage_int_SAM_5"/>
    <property type="match status" value="1"/>
</dbReference>
<sequence length="403" mass="47283">MAKIKPKPLRHGNGWRVSFCLFGEKYVKYVGKSEHYAELVQCKINTLVVQMRYGFVEIPKHNIGDFVFSQTINKPKKPHQDPSKSILVLAFIDIYISEIDSDSNSSKTKIIHANHLKKFASKHYQRLFIKDVTVIFFERYKKYRKKQKVMAKTINKELYTFREIFQCAIEKEYLTENVLDHVKKEKEDEAKNIFRTTSEIKSLLARKNFTVEEIKKIKRFRHLNRQEIKHIIRLAKERLGEDHWIIPIIITFAHTGIRRKELIELTWLNVDFTKEILYVYSDKQSRKVQKVCRGVYMSSKLKAVLEEQKSRNKERWVFPGPNGGQLSVHTLYPTFVRALKDSDYEGIGFHCFRHSFISILADNGAKLQEIGNLVGHTNSEMTAHYTHVTPESIKRAIENAFSD</sequence>
<dbReference type="PANTHER" id="PTHR30349:SF41">
    <property type="entry name" value="INTEGRASE_RECOMBINASE PROTEIN MJ0367-RELATED"/>
    <property type="match status" value="1"/>
</dbReference>
<dbReference type="RefSeq" id="WP_173013598.1">
    <property type="nucleotide sequence ID" value="NZ_AP019860.1"/>
</dbReference>
<dbReference type="InterPro" id="IPR011010">
    <property type="entry name" value="DNA_brk_join_enz"/>
</dbReference>
<reference evidence="5 6" key="1">
    <citation type="submission" date="2019-08" db="EMBL/GenBank/DDBJ databases">
        <title>Complete genome sequence of Candidatus Uab amorphum.</title>
        <authorList>
            <person name="Shiratori T."/>
            <person name="Suzuki S."/>
            <person name="Kakizawa Y."/>
            <person name="Ishida K."/>
        </authorList>
    </citation>
    <scope>NUCLEOTIDE SEQUENCE [LARGE SCALE GENOMIC DNA]</scope>
    <source>
        <strain evidence="5 6">SRT547</strain>
    </source>
</reference>
<dbReference type="GO" id="GO:0003677">
    <property type="term" value="F:DNA binding"/>
    <property type="evidence" value="ECO:0007669"/>
    <property type="project" value="UniProtKB-KW"/>
</dbReference>